<feature type="coiled-coil region" evidence="1">
    <location>
        <begin position="14"/>
        <end position="48"/>
    </location>
</feature>
<accession>W7UDY3</accession>
<reference evidence="2 3" key="1">
    <citation type="journal article" date="2014" name="PLoS ONE">
        <title>Rumen cellulosomics: divergent fiber-degrading strategies revealed by comparative genome-wide analysis of six ruminococcal strains.</title>
        <authorList>
            <person name="Dassa B."/>
            <person name="Borovok I."/>
            <person name="Ruimy-Israeli V."/>
            <person name="Lamed R."/>
            <person name="Flint H.J."/>
            <person name="Duncan S.H."/>
            <person name="Henrissat B."/>
            <person name="Coutinho P."/>
            <person name="Morrison M."/>
            <person name="Mosoni P."/>
            <person name="Yeoman C.J."/>
            <person name="White B.A."/>
            <person name="Bayer E.A."/>
        </authorList>
    </citation>
    <scope>NUCLEOTIDE SEQUENCE [LARGE SCALE GENOMIC DNA]</scope>
    <source>
        <strain evidence="2 3">007c</strain>
    </source>
</reference>
<dbReference type="OrthoDB" id="1827197at2"/>
<organism evidence="2 3">
    <name type="scientific">Ruminococcus flavefaciens 007c</name>
    <dbReference type="NCBI Taxonomy" id="1341157"/>
    <lineage>
        <taxon>Bacteria</taxon>
        <taxon>Bacillati</taxon>
        <taxon>Bacillota</taxon>
        <taxon>Clostridia</taxon>
        <taxon>Eubacteriales</taxon>
        <taxon>Oscillospiraceae</taxon>
        <taxon>Ruminococcus</taxon>
    </lineage>
</organism>
<sequence length="105" mass="11802">MSLDQDIKLDSEAFNTAAADMAALKTRAENLKDKLEKMYEDITTALDTPAGHAIEITAKDVLLQPIEDLILVIDQMSKTLDDIISTPYYQSVFDKYDELVESINF</sequence>
<evidence type="ECO:0000313" key="3">
    <source>
        <dbReference type="Proteomes" id="UP000019365"/>
    </source>
</evidence>
<dbReference type="RefSeq" id="WP_019680434.1">
    <property type="nucleotide sequence ID" value="NZ_ATAX01000037.1"/>
</dbReference>
<dbReference type="eggNOG" id="ENOG5034AGF">
    <property type="taxonomic scope" value="Bacteria"/>
</dbReference>
<gene>
    <name evidence="2" type="ORF">RF007C_01880</name>
</gene>
<keyword evidence="3" id="KW-1185">Reference proteome</keyword>
<comment type="caution">
    <text evidence="2">The sequence shown here is derived from an EMBL/GenBank/DDBJ whole genome shotgun (WGS) entry which is preliminary data.</text>
</comment>
<keyword evidence="1" id="KW-0175">Coiled coil</keyword>
<dbReference type="PATRIC" id="fig|1341157.4.peg.3208"/>
<dbReference type="EMBL" id="ATAX01000037">
    <property type="protein sequence ID" value="EWM52148.1"/>
    <property type="molecule type" value="Genomic_DNA"/>
</dbReference>
<proteinExistence type="predicted"/>
<dbReference type="Proteomes" id="UP000019365">
    <property type="component" value="Unassembled WGS sequence"/>
</dbReference>
<name>W7UDY3_RUMFL</name>
<protein>
    <recommendedName>
        <fullName evidence="4">LXG domain-containing protein</fullName>
    </recommendedName>
</protein>
<evidence type="ECO:0000313" key="2">
    <source>
        <dbReference type="EMBL" id="EWM52148.1"/>
    </source>
</evidence>
<dbReference type="AlphaFoldDB" id="W7UDY3"/>
<evidence type="ECO:0008006" key="4">
    <source>
        <dbReference type="Google" id="ProtNLM"/>
    </source>
</evidence>
<evidence type="ECO:0000256" key="1">
    <source>
        <dbReference type="SAM" id="Coils"/>
    </source>
</evidence>